<proteinExistence type="predicted"/>
<dbReference type="EMBL" id="GGEC01072239">
    <property type="protein sequence ID" value="MBX52723.1"/>
    <property type="molecule type" value="Transcribed_RNA"/>
</dbReference>
<protein>
    <submittedName>
        <fullName evidence="1">Uncharacterized protein</fullName>
    </submittedName>
</protein>
<dbReference type="AlphaFoldDB" id="A0A2P2PDB7"/>
<reference evidence="1" key="1">
    <citation type="submission" date="2018-02" db="EMBL/GenBank/DDBJ databases">
        <title>Rhizophora mucronata_Transcriptome.</title>
        <authorList>
            <person name="Meera S.P."/>
            <person name="Sreeshan A."/>
            <person name="Augustine A."/>
        </authorList>
    </citation>
    <scope>NUCLEOTIDE SEQUENCE</scope>
    <source>
        <tissue evidence="1">Leaf</tissue>
    </source>
</reference>
<evidence type="ECO:0000313" key="1">
    <source>
        <dbReference type="EMBL" id="MBX52723.1"/>
    </source>
</evidence>
<accession>A0A2P2PDB7</accession>
<organism evidence="1">
    <name type="scientific">Rhizophora mucronata</name>
    <name type="common">Asiatic mangrove</name>
    <dbReference type="NCBI Taxonomy" id="61149"/>
    <lineage>
        <taxon>Eukaryota</taxon>
        <taxon>Viridiplantae</taxon>
        <taxon>Streptophyta</taxon>
        <taxon>Embryophyta</taxon>
        <taxon>Tracheophyta</taxon>
        <taxon>Spermatophyta</taxon>
        <taxon>Magnoliopsida</taxon>
        <taxon>eudicotyledons</taxon>
        <taxon>Gunneridae</taxon>
        <taxon>Pentapetalae</taxon>
        <taxon>rosids</taxon>
        <taxon>fabids</taxon>
        <taxon>Malpighiales</taxon>
        <taxon>Rhizophoraceae</taxon>
        <taxon>Rhizophora</taxon>
    </lineage>
</organism>
<sequence length="38" mass="4568">MDNWWGSGGFIFAFQFGNMINFRPFWSLLSVAYDIMWD</sequence>
<name>A0A2P2PDB7_RHIMU</name>